<proteinExistence type="predicted"/>
<name>A0A212L721_9BACT</name>
<sequence>MRHMDGTPGPASETTSPEMATPAVLSDTMRQALDNFMALYEDADFTVELAYLGVGRMQFLRRRQMLLELRGLYMALWRLALAKSFPQDADLMFDTFLREYAAKNRDRASARVLTRGREYWGMLEPMGDGDFSDVARHLTSFFSRTEMGAKSVNLKLVLHIRKLYKHIFDRLI</sequence>
<gene>
    <name evidence="2" type="ORF">KL86DES1_21259</name>
</gene>
<protein>
    <submittedName>
        <fullName evidence="2">Uncharacterized protein</fullName>
    </submittedName>
</protein>
<evidence type="ECO:0000256" key="1">
    <source>
        <dbReference type="SAM" id="MobiDB-lite"/>
    </source>
</evidence>
<dbReference type="EMBL" id="FMJC01000002">
    <property type="protein sequence ID" value="SCM73372.1"/>
    <property type="molecule type" value="Genomic_DNA"/>
</dbReference>
<dbReference type="RefSeq" id="WP_179980663.1">
    <property type="nucleotide sequence ID" value="NZ_LT608333.1"/>
</dbReference>
<accession>A0A212L721</accession>
<dbReference type="AlphaFoldDB" id="A0A212L721"/>
<organism evidence="2">
    <name type="scientific">uncultured Desulfovibrio sp</name>
    <dbReference type="NCBI Taxonomy" id="167968"/>
    <lineage>
        <taxon>Bacteria</taxon>
        <taxon>Pseudomonadati</taxon>
        <taxon>Thermodesulfobacteriota</taxon>
        <taxon>Desulfovibrionia</taxon>
        <taxon>Desulfovibrionales</taxon>
        <taxon>Desulfovibrionaceae</taxon>
        <taxon>Desulfovibrio</taxon>
        <taxon>environmental samples</taxon>
    </lineage>
</organism>
<evidence type="ECO:0000313" key="2">
    <source>
        <dbReference type="EMBL" id="SCM73372.1"/>
    </source>
</evidence>
<reference evidence="2" key="1">
    <citation type="submission" date="2016-08" db="EMBL/GenBank/DDBJ databases">
        <authorList>
            <person name="Seilhamer J.J."/>
        </authorList>
    </citation>
    <scope>NUCLEOTIDE SEQUENCE</scope>
    <source>
        <strain evidence="2">86-1</strain>
    </source>
</reference>
<feature type="region of interest" description="Disordered" evidence="1">
    <location>
        <begin position="1"/>
        <end position="20"/>
    </location>
</feature>